<keyword evidence="9" id="KW-0460">Magnesium</keyword>
<name>A0A0R2PTA9_9GAMM</name>
<evidence type="ECO:0000313" key="14">
    <source>
        <dbReference type="EMBL" id="KRO40219.1"/>
    </source>
</evidence>
<dbReference type="Gene3D" id="3.30.460.10">
    <property type="entry name" value="Beta Polymerase, domain 2"/>
    <property type="match status" value="1"/>
</dbReference>
<dbReference type="GO" id="GO:0016779">
    <property type="term" value="F:nucleotidyltransferase activity"/>
    <property type="evidence" value="ECO:0007669"/>
    <property type="project" value="UniProtKB-KW"/>
</dbReference>
<dbReference type="InterPro" id="IPR050124">
    <property type="entry name" value="tRNA_CCA-adding_enzyme"/>
</dbReference>
<evidence type="ECO:0000313" key="15">
    <source>
        <dbReference type="Proteomes" id="UP000050874"/>
    </source>
</evidence>
<dbReference type="GO" id="GO:0003723">
    <property type="term" value="F:RNA binding"/>
    <property type="evidence" value="ECO:0007669"/>
    <property type="project" value="UniProtKB-KW"/>
</dbReference>
<keyword evidence="5" id="KW-0479">Metal-binding</keyword>
<dbReference type="Pfam" id="PF12627">
    <property type="entry name" value="PolyA_pol_RNAbd"/>
    <property type="match status" value="1"/>
</dbReference>
<dbReference type="PANTHER" id="PTHR47545">
    <property type="entry name" value="MULTIFUNCTIONAL CCA PROTEIN"/>
    <property type="match status" value="1"/>
</dbReference>
<evidence type="ECO:0000256" key="6">
    <source>
        <dbReference type="ARBA" id="ARBA00022741"/>
    </source>
</evidence>
<dbReference type="GO" id="GO:0005524">
    <property type="term" value="F:ATP binding"/>
    <property type="evidence" value="ECO:0007669"/>
    <property type="project" value="UniProtKB-KW"/>
</dbReference>
<evidence type="ECO:0000256" key="7">
    <source>
        <dbReference type="ARBA" id="ARBA00022800"/>
    </source>
</evidence>
<organism evidence="14 15">
    <name type="scientific">SAR86 cluster bacterium BACL1 MAG-120920-bin57</name>
    <dbReference type="NCBI Taxonomy" id="1655571"/>
    <lineage>
        <taxon>Bacteria</taxon>
        <taxon>Pseudomonadati</taxon>
        <taxon>Pseudomonadota</taxon>
        <taxon>Gammaproteobacteria</taxon>
        <taxon>SAR86 cluster</taxon>
    </lineage>
</organism>
<dbReference type="CDD" id="cd05398">
    <property type="entry name" value="NT_ClassII-CCAase"/>
    <property type="match status" value="1"/>
</dbReference>
<evidence type="ECO:0008006" key="16">
    <source>
        <dbReference type="Google" id="ProtNLM"/>
    </source>
</evidence>
<keyword evidence="10 11" id="KW-0694">RNA-binding</keyword>
<feature type="domain" description="tRNA nucleotidyltransferase/poly(A) polymerase RNA and SrmB- binding" evidence="13">
    <location>
        <begin position="154"/>
        <end position="210"/>
    </location>
</feature>
<dbReference type="SUPFAM" id="SSF81891">
    <property type="entry name" value="Poly A polymerase C-terminal region-like"/>
    <property type="match status" value="1"/>
</dbReference>
<dbReference type="GO" id="GO:0008033">
    <property type="term" value="P:tRNA processing"/>
    <property type="evidence" value="ECO:0007669"/>
    <property type="project" value="UniProtKB-KW"/>
</dbReference>
<keyword evidence="7" id="KW-0692">RNA repair</keyword>
<protein>
    <recommendedName>
        <fullName evidence="16">tRNA nucleotidyl transferase</fullName>
    </recommendedName>
</protein>
<comment type="caution">
    <text evidence="14">The sequence shown here is derived from an EMBL/GenBank/DDBJ whole genome shotgun (WGS) entry which is preliminary data.</text>
</comment>
<proteinExistence type="inferred from homology"/>
<keyword evidence="3" id="KW-0819">tRNA processing</keyword>
<dbReference type="Gene3D" id="1.10.3090.10">
    <property type="entry name" value="cca-adding enzyme, domain 2"/>
    <property type="match status" value="1"/>
</dbReference>
<evidence type="ECO:0000259" key="13">
    <source>
        <dbReference type="Pfam" id="PF12627"/>
    </source>
</evidence>
<evidence type="ECO:0000256" key="9">
    <source>
        <dbReference type="ARBA" id="ARBA00022842"/>
    </source>
</evidence>
<dbReference type="Pfam" id="PF01743">
    <property type="entry name" value="PolyA_pol"/>
    <property type="match status" value="1"/>
</dbReference>
<evidence type="ECO:0000256" key="1">
    <source>
        <dbReference type="ARBA" id="ARBA00001946"/>
    </source>
</evidence>
<evidence type="ECO:0000256" key="10">
    <source>
        <dbReference type="ARBA" id="ARBA00022884"/>
    </source>
</evidence>
<dbReference type="InterPro" id="IPR032828">
    <property type="entry name" value="PolyA_RNA-bd"/>
</dbReference>
<accession>A0A0R2PTA9</accession>
<evidence type="ECO:0000256" key="5">
    <source>
        <dbReference type="ARBA" id="ARBA00022723"/>
    </source>
</evidence>
<keyword evidence="2 11" id="KW-0808">Transferase</keyword>
<dbReference type="InterPro" id="IPR043519">
    <property type="entry name" value="NT_sf"/>
</dbReference>
<evidence type="ECO:0000259" key="12">
    <source>
        <dbReference type="Pfam" id="PF01743"/>
    </source>
</evidence>
<dbReference type="EMBL" id="LIAV01000156">
    <property type="protein sequence ID" value="KRO40219.1"/>
    <property type="molecule type" value="Genomic_DNA"/>
</dbReference>
<keyword evidence="8" id="KW-0067">ATP-binding</keyword>
<dbReference type="InterPro" id="IPR002646">
    <property type="entry name" value="PolA_pol_head_dom"/>
</dbReference>
<sequence length="338" mass="38666">MEVYEVGGCVRDELMGVKPKDRDWVVVNSSPSEMKKKGFKPIGKDFPVFLHPTTNEEYALARTEKKSGIGYKDFIFYFDKNVTLEEDLQRRDLTINAIAKDANGLIIDPFGGIRDIKEKIFRHTSSAFAEDPLRALRLARFKSYPHLSEFITATKTTKLIQDIVHSGELSSLSADRVWMEVSKALSNLNTEKFFESLLEHGLLKPWFIGLEAVSQDGSCPEHKWAEIQRVNNFSLCKELPIPNSFKRAVDLLQLILRLIQCSEFDGKLRLIESLNFPRNNQELEALFNLPAFQEHVKILRAIKNAVLNIDFTQLADIPNHAVSEKKQFLYHEALKSII</sequence>
<dbReference type="GO" id="GO:0042245">
    <property type="term" value="P:RNA repair"/>
    <property type="evidence" value="ECO:0007669"/>
    <property type="project" value="UniProtKB-KW"/>
</dbReference>
<dbReference type="Proteomes" id="UP000050874">
    <property type="component" value="Unassembled WGS sequence"/>
</dbReference>
<evidence type="ECO:0000256" key="8">
    <source>
        <dbReference type="ARBA" id="ARBA00022840"/>
    </source>
</evidence>
<evidence type="ECO:0000256" key="11">
    <source>
        <dbReference type="RuleBase" id="RU003953"/>
    </source>
</evidence>
<dbReference type="SUPFAM" id="SSF81301">
    <property type="entry name" value="Nucleotidyltransferase"/>
    <property type="match status" value="1"/>
</dbReference>
<keyword evidence="4" id="KW-0548">Nucleotidyltransferase</keyword>
<dbReference type="PANTHER" id="PTHR47545:SF1">
    <property type="entry name" value="MULTIFUNCTIONAL CCA PROTEIN"/>
    <property type="match status" value="1"/>
</dbReference>
<evidence type="ECO:0000256" key="2">
    <source>
        <dbReference type="ARBA" id="ARBA00022679"/>
    </source>
</evidence>
<dbReference type="GO" id="GO:0046872">
    <property type="term" value="F:metal ion binding"/>
    <property type="evidence" value="ECO:0007669"/>
    <property type="project" value="UniProtKB-KW"/>
</dbReference>
<comment type="similarity">
    <text evidence="11">Belongs to the tRNA nucleotidyltransferase/poly(A) polymerase family.</text>
</comment>
<feature type="domain" description="Poly A polymerase head" evidence="12">
    <location>
        <begin position="4"/>
        <end position="121"/>
    </location>
</feature>
<evidence type="ECO:0000256" key="3">
    <source>
        <dbReference type="ARBA" id="ARBA00022694"/>
    </source>
</evidence>
<evidence type="ECO:0000256" key="4">
    <source>
        <dbReference type="ARBA" id="ARBA00022695"/>
    </source>
</evidence>
<reference evidence="15" key="1">
    <citation type="submission" date="2015-10" db="EMBL/GenBank/DDBJ databases">
        <title>Metagenome-Assembled Genomes uncover a global brackish microbiome.</title>
        <authorList>
            <person name="Hugerth L.W."/>
            <person name="Larsson J."/>
            <person name="Alneberg J."/>
            <person name="Lindh M.V."/>
            <person name="Legrand C."/>
            <person name="Pinhassi J."/>
            <person name="Andersson A."/>
        </authorList>
    </citation>
    <scope>NUCLEOTIDE SEQUENCE [LARGE SCALE GENOMIC DNA]</scope>
</reference>
<keyword evidence="6" id="KW-0547">Nucleotide-binding</keyword>
<dbReference type="AlphaFoldDB" id="A0A0R2PTA9"/>
<gene>
    <name evidence="14" type="ORF">ABR63_04370</name>
</gene>
<comment type="cofactor">
    <cofactor evidence="1">
        <name>Mg(2+)</name>
        <dbReference type="ChEBI" id="CHEBI:18420"/>
    </cofactor>
</comment>